<feature type="transmembrane region" description="Helical" evidence="1">
    <location>
        <begin position="218"/>
        <end position="236"/>
    </location>
</feature>
<keyword evidence="1" id="KW-0472">Membrane</keyword>
<proteinExistence type="predicted"/>
<dbReference type="OrthoDB" id="5122730at2"/>
<dbReference type="STRING" id="1432788.BU202_02255"/>
<dbReference type="InterPro" id="IPR021737">
    <property type="entry name" value="Phage_phiKZ_Orf197"/>
</dbReference>
<feature type="transmembrane region" description="Helical" evidence="1">
    <location>
        <begin position="94"/>
        <end position="115"/>
    </location>
</feature>
<feature type="transmembrane region" description="Helical" evidence="1">
    <location>
        <begin position="46"/>
        <end position="68"/>
    </location>
</feature>
<organism evidence="2 3">
    <name type="scientific">Streptococcus cuniculi</name>
    <dbReference type="NCBI Taxonomy" id="1432788"/>
    <lineage>
        <taxon>Bacteria</taxon>
        <taxon>Bacillati</taxon>
        <taxon>Bacillota</taxon>
        <taxon>Bacilli</taxon>
        <taxon>Lactobacillales</taxon>
        <taxon>Streptococcaceae</taxon>
        <taxon>Streptococcus</taxon>
    </lineage>
</organism>
<feature type="transmembrane region" description="Helical" evidence="1">
    <location>
        <begin position="180"/>
        <end position="198"/>
    </location>
</feature>
<dbReference type="AlphaFoldDB" id="A0A4Y9JCC0"/>
<accession>A0A4Y9JCC0</accession>
<reference evidence="2 3" key="1">
    <citation type="submission" date="2019-03" db="EMBL/GenBank/DDBJ databases">
        <title>Diversity of the mouse oral microbiome.</title>
        <authorList>
            <person name="Joseph S."/>
            <person name="Aduse-Opoku J."/>
            <person name="Curtis M."/>
            <person name="Wade W."/>
            <person name="Hashim A."/>
        </authorList>
    </citation>
    <scope>NUCLEOTIDE SEQUENCE [LARGE SCALE GENOMIC DNA]</scope>
    <source>
        <strain evidence="2 3">WM131</strain>
    </source>
</reference>
<dbReference type="Proteomes" id="UP000297253">
    <property type="component" value="Unassembled WGS sequence"/>
</dbReference>
<evidence type="ECO:0000313" key="2">
    <source>
        <dbReference type="EMBL" id="TFU98623.1"/>
    </source>
</evidence>
<dbReference type="RefSeq" id="WP_135181291.1">
    <property type="nucleotide sequence ID" value="NZ_JADGKZ010000002.1"/>
</dbReference>
<dbReference type="EMBL" id="SPPD01000002">
    <property type="protein sequence ID" value="TFU98623.1"/>
    <property type="molecule type" value="Genomic_DNA"/>
</dbReference>
<sequence>MSITGLSHYLLEHPIVTLLLICHFLSDFHLQSQTIADRKDTDKVYLGLHLMGVAFPLLLVTIFVPSIWRVTLLLLFSHAIIDSGKPYVARWFKWNTLVIFLIDQALHVSMIFLLARLTRDTMLPAMIAGEALNSILFLLLITKPTNVIFKLFFQKYQPQGTHKMDTIPGVGATIGHLERIVMSICIMFHQFASIGLVFTAKSIARYNKISESPTFAEYYLIGSLFSILSVLVAAWICLF</sequence>
<keyword evidence="1" id="KW-0812">Transmembrane</keyword>
<protein>
    <submittedName>
        <fullName evidence="2">DUF3307 domain-containing protein</fullName>
    </submittedName>
</protein>
<dbReference type="Pfam" id="PF11750">
    <property type="entry name" value="DUF3307"/>
    <property type="match status" value="1"/>
</dbReference>
<evidence type="ECO:0000256" key="1">
    <source>
        <dbReference type="SAM" id="Phobius"/>
    </source>
</evidence>
<keyword evidence="1" id="KW-1133">Transmembrane helix</keyword>
<gene>
    <name evidence="2" type="ORF">E4T82_02340</name>
</gene>
<evidence type="ECO:0000313" key="3">
    <source>
        <dbReference type="Proteomes" id="UP000297253"/>
    </source>
</evidence>
<name>A0A4Y9JCC0_9STRE</name>
<comment type="caution">
    <text evidence="2">The sequence shown here is derived from an EMBL/GenBank/DDBJ whole genome shotgun (WGS) entry which is preliminary data.</text>
</comment>